<dbReference type="Gene3D" id="3.30.40.10">
    <property type="entry name" value="Zinc/RING finger domain, C3HC4 (zinc finger)"/>
    <property type="match status" value="2"/>
</dbReference>
<evidence type="ECO:0000313" key="16">
    <source>
        <dbReference type="Proteomes" id="UP000695023"/>
    </source>
</evidence>
<dbReference type="GO" id="GO:1904071">
    <property type="term" value="P:presynaptic active zone assembly"/>
    <property type="evidence" value="ECO:0007669"/>
    <property type="project" value="TreeGrafter"/>
</dbReference>
<feature type="compositionally biased region" description="Basic and acidic residues" evidence="13">
    <location>
        <begin position="674"/>
        <end position="683"/>
    </location>
</feature>
<keyword evidence="4" id="KW-0862">Zinc</keyword>
<feature type="domain" description="PDZ" evidence="15">
    <location>
        <begin position="3404"/>
        <end position="3483"/>
    </location>
</feature>
<dbReference type="CTD" id="100148002"/>
<feature type="compositionally biased region" description="Acidic residues" evidence="13">
    <location>
        <begin position="937"/>
        <end position="948"/>
    </location>
</feature>
<feature type="compositionally biased region" description="Low complexity" evidence="13">
    <location>
        <begin position="3859"/>
        <end position="3876"/>
    </location>
</feature>
<feature type="region of interest" description="Disordered" evidence="13">
    <location>
        <begin position="418"/>
        <end position="573"/>
    </location>
</feature>
<dbReference type="SMART" id="SM00228">
    <property type="entry name" value="PDZ"/>
    <property type="match status" value="1"/>
</dbReference>
<dbReference type="InterPro" id="IPR008899">
    <property type="entry name" value="Znf_piccolo"/>
</dbReference>
<dbReference type="GO" id="GO:0016020">
    <property type="term" value="C:membrane"/>
    <property type="evidence" value="ECO:0007669"/>
    <property type="project" value="InterPro"/>
</dbReference>
<dbReference type="SUPFAM" id="SSF50156">
    <property type="entry name" value="PDZ domain-like"/>
    <property type="match status" value="1"/>
</dbReference>
<feature type="compositionally biased region" description="Low complexity" evidence="13">
    <location>
        <begin position="3738"/>
        <end position="3756"/>
    </location>
</feature>
<keyword evidence="3" id="KW-0863">Zinc-finger</keyword>
<feature type="compositionally biased region" description="Low complexity" evidence="13">
    <location>
        <begin position="214"/>
        <end position="227"/>
    </location>
</feature>
<feature type="compositionally biased region" description="Low complexity" evidence="13">
    <location>
        <begin position="297"/>
        <end position="336"/>
    </location>
</feature>
<evidence type="ECO:0000256" key="5">
    <source>
        <dbReference type="ARBA" id="ARBA00022837"/>
    </source>
</evidence>
<evidence type="ECO:0000259" key="15">
    <source>
        <dbReference type="PROSITE" id="PS50106"/>
    </source>
</evidence>
<dbReference type="InterPro" id="IPR011011">
    <property type="entry name" value="Znf_FYVE_PHD"/>
</dbReference>
<dbReference type="RefSeq" id="XP_013766383.1">
    <property type="nucleotide sequence ID" value="XM_013910929.1"/>
</dbReference>
<feature type="compositionally biased region" description="Pro residues" evidence="13">
    <location>
        <begin position="1550"/>
        <end position="1575"/>
    </location>
</feature>
<dbReference type="InterPro" id="IPR001478">
    <property type="entry name" value="PDZ"/>
</dbReference>
<dbReference type="CDD" id="cd04031">
    <property type="entry name" value="C2A_RIM1alpha"/>
    <property type="match status" value="1"/>
</dbReference>
<feature type="region of interest" description="Disordered" evidence="13">
    <location>
        <begin position="3721"/>
        <end position="3888"/>
    </location>
</feature>
<dbReference type="FunFam" id="2.60.40.150:FF:000137">
    <property type="entry name" value="Piccolo presynaptic cytomatrix protein"/>
    <property type="match status" value="1"/>
</dbReference>
<feature type="compositionally biased region" description="Low complexity" evidence="13">
    <location>
        <begin position="137"/>
        <end position="169"/>
    </location>
</feature>
<feature type="compositionally biased region" description="Basic and acidic residues" evidence="13">
    <location>
        <begin position="1442"/>
        <end position="1452"/>
    </location>
</feature>
<feature type="compositionally biased region" description="Basic and acidic residues" evidence="13">
    <location>
        <begin position="949"/>
        <end position="972"/>
    </location>
</feature>
<dbReference type="GO" id="GO:0035418">
    <property type="term" value="P:protein localization to synapse"/>
    <property type="evidence" value="ECO:0007669"/>
    <property type="project" value="TreeGrafter"/>
</dbReference>
<dbReference type="GO" id="GO:0005544">
    <property type="term" value="F:calcium-dependent phospholipid binding"/>
    <property type="evidence" value="ECO:0007669"/>
    <property type="project" value="UniProtKB-KW"/>
</dbReference>
<feature type="domain" description="C2" evidence="14">
    <location>
        <begin position="3945"/>
        <end position="4070"/>
    </location>
</feature>
<feature type="compositionally biased region" description="Acidic residues" evidence="13">
    <location>
        <begin position="2499"/>
        <end position="2508"/>
    </location>
</feature>
<feature type="compositionally biased region" description="Basic and acidic residues" evidence="13">
    <location>
        <begin position="2547"/>
        <end position="2564"/>
    </location>
</feature>
<feature type="compositionally biased region" description="Low complexity" evidence="13">
    <location>
        <begin position="3217"/>
        <end position="3230"/>
    </location>
</feature>
<feature type="compositionally biased region" description="Polar residues" evidence="13">
    <location>
        <begin position="1031"/>
        <end position="1041"/>
    </location>
</feature>
<dbReference type="GO" id="GO:0030424">
    <property type="term" value="C:axon"/>
    <property type="evidence" value="ECO:0007669"/>
    <property type="project" value="TreeGrafter"/>
</dbReference>
<dbReference type="Pfam" id="PF00595">
    <property type="entry name" value="PDZ"/>
    <property type="match status" value="1"/>
</dbReference>
<comment type="subcellular location">
    <subcellularLocation>
        <location evidence="9">Presynaptic active zone</location>
    </subcellularLocation>
</comment>
<feature type="region of interest" description="Disordered" evidence="13">
    <location>
        <begin position="611"/>
        <end position="696"/>
    </location>
</feature>
<proteinExistence type="predicted"/>
<dbReference type="GO" id="GO:0048788">
    <property type="term" value="C:cytoskeleton of presynaptic active zone"/>
    <property type="evidence" value="ECO:0007669"/>
    <property type="project" value="TreeGrafter"/>
</dbReference>
<feature type="compositionally biased region" description="Low complexity" evidence="13">
    <location>
        <begin position="527"/>
        <end position="543"/>
    </location>
</feature>
<feature type="region of interest" description="Disordered" evidence="13">
    <location>
        <begin position="579"/>
        <end position="598"/>
    </location>
</feature>
<feature type="compositionally biased region" description="Basic residues" evidence="13">
    <location>
        <begin position="3816"/>
        <end position="3827"/>
    </location>
</feature>
<feature type="compositionally biased region" description="Pro residues" evidence="13">
    <location>
        <begin position="770"/>
        <end position="784"/>
    </location>
</feature>
<feature type="compositionally biased region" description="Pro residues" evidence="13">
    <location>
        <begin position="1608"/>
        <end position="1618"/>
    </location>
</feature>
<feature type="compositionally biased region" description="Polar residues" evidence="13">
    <location>
        <begin position="1705"/>
        <end position="1719"/>
    </location>
</feature>
<evidence type="ECO:0000256" key="11">
    <source>
        <dbReference type="ARBA" id="ARBA00083569"/>
    </source>
</evidence>
<feature type="region of interest" description="Disordered" evidence="13">
    <location>
        <begin position="3507"/>
        <end position="3591"/>
    </location>
</feature>
<feature type="compositionally biased region" description="Basic and acidic residues" evidence="13">
    <location>
        <begin position="3507"/>
        <end position="3522"/>
    </location>
</feature>
<keyword evidence="6" id="KW-0770">Synapse</keyword>
<feature type="compositionally biased region" description="Polar residues" evidence="13">
    <location>
        <begin position="1585"/>
        <end position="1599"/>
    </location>
</feature>
<organism evidence="16 17">
    <name type="scientific">Pundamilia nyererei</name>
    <dbReference type="NCBI Taxonomy" id="303518"/>
    <lineage>
        <taxon>Eukaryota</taxon>
        <taxon>Metazoa</taxon>
        <taxon>Chordata</taxon>
        <taxon>Craniata</taxon>
        <taxon>Vertebrata</taxon>
        <taxon>Euteleostomi</taxon>
        <taxon>Actinopterygii</taxon>
        <taxon>Neopterygii</taxon>
        <taxon>Teleostei</taxon>
        <taxon>Neoteleostei</taxon>
        <taxon>Acanthomorphata</taxon>
        <taxon>Ovalentaria</taxon>
        <taxon>Cichlomorphae</taxon>
        <taxon>Cichliformes</taxon>
        <taxon>Cichlidae</taxon>
        <taxon>African cichlids</taxon>
        <taxon>Pseudocrenilabrinae</taxon>
        <taxon>Haplochromini</taxon>
        <taxon>Pundamilia</taxon>
    </lineage>
</organism>
<feature type="compositionally biased region" description="Polar residues" evidence="13">
    <location>
        <begin position="2529"/>
        <end position="2546"/>
    </location>
</feature>
<feature type="compositionally biased region" description="Polar residues" evidence="13">
    <location>
        <begin position="2706"/>
        <end position="2717"/>
    </location>
</feature>
<dbReference type="Gene3D" id="2.60.40.150">
    <property type="entry name" value="C2 domain"/>
    <property type="match status" value="2"/>
</dbReference>
<feature type="compositionally biased region" description="Polar residues" evidence="13">
    <location>
        <begin position="1470"/>
        <end position="1484"/>
    </location>
</feature>
<dbReference type="InterPro" id="IPR036034">
    <property type="entry name" value="PDZ_sf"/>
</dbReference>
<dbReference type="InterPro" id="IPR013083">
    <property type="entry name" value="Znf_RING/FYVE/PHD"/>
</dbReference>
<dbReference type="SUPFAM" id="SSF57903">
    <property type="entry name" value="FYVE/PHD zinc finger"/>
    <property type="match status" value="2"/>
</dbReference>
<dbReference type="InterPro" id="IPR001565">
    <property type="entry name" value="Synaptotagmin"/>
</dbReference>
<dbReference type="PROSITE" id="PS50004">
    <property type="entry name" value="C2"/>
    <property type="match status" value="2"/>
</dbReference>
<feature type="region of interest" description="Disordered" evidence="13">
    <location>
        <begin position="2481"/>
        <end position="2724"/>
    </location>
</feature>
<dbReference type="PANTHER" id="PTHR14113">
    <property type="entry name" value="PICCOLO/BASSOON"/>
    <property type="match status" value="1"/>
</dbReference>
<feature type="compositionally biased region" description="Basic and acidic residues" evidence="13">
    <location>
        <begin position="124"/>
        <end position="135"/>
    </location>
</feature>
<feature type="region of interest" description="Disordered" evidence="13">
    <location>
        <begin position="755"/>
        <end position="1212"/>
    </location>
</feature>
<dbReference type="GO" id="GO:0008270">
    <property type="term" value="F:zinc ion binding"/>
    <property type="evidence" value="ECO:0007669"/>
    <property type="project" value="UniProtKB-KW"/>
</dbReference>
<dbReference type="GO" id="GO:0098882">
    <property type="term" value="F:structural constituent of presynaptic active zone"/>
    <property type="evidence" value="ECO:0007669"/>
    <property type="project" value="TreeGrafter"/>
</dbReference>
<feature type="compositionally biased region" description="Polar residues" evidence="13">
    <location>
        <begin position="1671"/>
        <end position="1680"/>
    </location>
</feature>
<feature type="region of interest" description="Disordered" evidence="13">
    <location>
        <begin position="1522"/>
        <end position="1764"/>
    </location>
</feature>
<reference evidence="17" key="1">
    <citation type="submission" date="2025-08" db="UniProtKB">
        <authorList>
            <consortium name="RefSeq"/>
        </authorList>
    </citation>
    <scope>IDENTIFICATION</scope>
</reference>
<feature type="region of interest" description="Disordered" evidence="13">
    <location>
        <begin position="1"/>
        <end position="361"/>
    </location>
</feature>
<evidence type="ECO:0000256" key="1">
    <source>
        <dbReference type="ARBA" id="ARBA00022723"/>
    </source>
</evidence>
<feature type="coiled-coil region" evidence="12">
    <location>
        <begin position="2338"/>
        <end position="2437"/>
    </location>
</feature>
<evidence type="ECO:0000256" key="3">
    <source>
        <dbReference type="ARBA" id="ARBA00022771"/>
    </source>
</evidence>
<evidence type="ECO:0000256" key="9">
    <source>
        <dbReference type="ARBA" id="ARBA00034101"/>
    </source>
</evidence>
<keyword evidence="12" id="KW-0175">Coiled coil</keyword>
<dbReference type="Pfam" id="PF05715">
    <property type="entry name" value="zf-piccolo"/>
    <property type="match status" value="2"/>
</dbReference>
<dbReference type="InterPro" id="IPR000008">
    <property type="entry name" value="C2_dom"/>
</dbReference>
<feature type="compositionally biased region" description="Polar residues" evidence="13">
    <location>
        <begin position="3798"/>
        <end position="3809"/>
    </location>
</feature>
<dbReference type="GO" id="GO:0098982">
    <property type="term" value="C:GABA-ergic synapse"/>
    <property type="evidence" value="ECO:0007669"/>
    <property type="project" value="TreeGrafter"/>
</dbReference>
<dbReference type="PANTHER" id="PTHR14113:SF11">
    <property type="entry name" value="PROTEIN PICCOLO ISOFORM X1"/>
    <property type="match status" value="1"/>
</dbReference>
<dbReference type="Pfam" id="PF00168">
    <property type="entry name" value="C2"/>
    <property type="match status" value="2"/>
</dbReference>
<dbReference type="GO" id="GO:0098978">
    <property type="term" value="C:glutamatergic synapse"/>
    <property type="evidence" value="ECO:0007669"/>
    <property type="project" value="TreeGrafter"/>
</dbReference>
<dbReference type="GeneID" id="102214707"/>
<evidence type="ECO:0000313" key="17">
    <source>
        <dbReference type="RefSeq" id="XP_013766383.1"/>
    </source>
</evidence>
<feature type="compositionally biased region" description="Polar residues" evidence="13">
    <location>
        <begin position="75"/>
        <end position="85"/>
    </location>
</feature>
<feature type="compositionally biased region" description="Low complexity" evidence="13">
    <location>
        <begin position="3540"/>
        <end position="3570"/>
    </location>
</feature>
<feature type="domain" description="C2" evidence="14">
    <location>
        <begin position="3591"/>
        <end position="3722"/>
    </location>
</feature>
<feature type="compositionally biased region" description="Low complexity" evidence="13">
    <location>
        <begin position="645"/>
        <end position="659"/>
    </location>
</feature>
<feature type="compositionally biased region" description="Low complexity" evidence="13">
    <location>
        <begin position="2631"/>
        <end position="2642"/>
    </location>
</feature>
<dbReference type="FunFam" id="2.60.40.150:FF:000149">
    <property type="entry name" value="Piccolo presynaptic cytomatrix protein"/>
    <property type="match status" value="1"/>
</dbReference>
<keyword evidence="8" id="KW-0111">Calcium/phospholipid-binding</keyword>
<keyword evidence="1" id="KW-0479">Metal-binding</keyword>
<feature type="compositionally biased region" description="Basic and acidic residues" evidence="13">
    <location>
        <begin position="804"/>
        <end position="822"/>
    </location>
</feature>
<keyword evidence="2" id="KW-0677">Repeat</keyword>
<feature type="compositionally biased region" description="Basic and acidic residues" evidence="13">
    <location>
        <begin position="1244"/>
        <end position="1255"/>
    </location>
</feature>
<feature type="region of interest" description="Disordered" evidence="13">
    <location>
        <begin position="2803"/>
        <end position="2850"/>
    </location>
</feature>
<protein>
    <recommendedName>
        <fullName evidence="10">Protein piccolo</fullName>
    </recommendedName>
    <alternativeName>
        <fullName evidence="11">Aczonin</fullName>
    </alternativeName>
</protein>
<feature type="compositionally biased region" description="Basic and acidic residues" evidence="13">
    <location>
        <begin position="3371"/>
        <end position="3392"/>
    </location>
</feature>
<dbReference type="Gene3D" id="2.30.42.10">
    <property type="match status" value="1"/>
</dbReference>
<evidence type="ECO:0000256" key="2">
    <source>
        <dbReference type="ARBA" id="ARBA00022737"/>
    </source>
</evidence>
<evidence type="ECO:0000256" key="13">
    <source>
        <dbReference type="SAM" id="MobiDB-lite"/>
    </source>
</evidence>
<keyword evidence="16" id="KW-1185">Reference proteome</keyword>
<feature type="compositionally biased region" description="Low complexity" evidence="13">
    <location>
        <begin position="1641"/>
        <end position="1658"/>
    </location>
</feature>
<evidence type="ECO:0000256" key="12">
    <source>
        <dbReference type="SAM" id="Coils"/>
    </source>
</evidence>
<dbReference type="InterPro" id="IPR052098">
    <property type="entry name" value="Presynaptic_Scaffold_Bsn/Pclo"/>
</dbReference>
<feature type="compositionally biased region" description="Acidic residues" evidence="13">
    <location>
        <begin position="1124"/>
        <end position="1137"/>
    </location>
</feature>
<evidence type="ECO:0000256" key="8">
    <source>
        <dbReference type="ARBA" id="ARBA00023302"/>
    </source>
</evidence>
<dbReference type="CDD" id="cd06714">
    <property type="entry name" value="PDZ_RIM-like"/>
    <property type="match status" value="1"/>
</dbReference>
<feature type="compositionally biased region" description="Polar residues" evidence="13">
    <location>
        <begin position="2576"/>
        <end position="2588"/>
    </location>
</feature>
<feature type="compositionally biased region" description="Basic and acidic residues" evidence="13">
    <location>
        <begin position="1184"/>
        <end position="1199"/>
    </location>
</feature>
<dbReference type="SMART" id="SM00239">
    <property type="entry name" value="C2"/>
    <property type="match status" value="2"/>
</dbReference>
<gene>
    <name evidence="17" type="primary">pcloa</name>
</gene>
<feature type="compositionally biased region" description="Low complexity" evidence="13">
    <location>
        <begin position="1728"/>
        <end position="1763"/>
    </location>
</feature>
<feature type="region of interest" description="Disordered" evidence="13">
    <location>
        <begin position="3213"/>
        <end position="3277"/>
    </location>
</feature>
<feature type="compositionally biased region" description="Gly residues" evidence="13">
    <location>
        <begin position="2675"/>
        <end position="2685"/>
    </location>
</feature>
<feature type="compositionally biased region" description="Basic and acidic residues" evidence="13">
    <location>
        <begin position="852"/>
        <end position="867"/>
    </location>
</feature>
<evidence type="ECO:0000256" key="7">
    <source>
        <dbReference type="ARBA" id="ARBA00023273"/>
    </source>
</evidence>
<feature type="compositionally biased region" description="Low complexity" evidence="13">
    <location>
        <begin position="242"/>
        <end position="273"/>
    </location>
</feature>
<feature type="region of interest" description="Disordered" evidence="13">
    <location>
        <begin position="3290"/>
        <end position="3318"/>
    </location>
</feature>
<feature type="region of interest" description="Disordered" evidence="13">
    <location>
        <begin position="1234"/>
        <end position="1255"/>
    </location>
</feature>
<feature type="region of interest" description="Disordered" evidence="13">
    <location>
        <begin position="3371"/>
        <end position="3401"/>
    </location>
</feature>
<feature type="compositionally biased region" description="Basic and acidic residues" evidence="13">
    <location>
        <begin position="2812"/>
        <end position="2834"/>
    </location>
</feature>
<dbReference type="Proteomes" id="UP000695023">
    <property type="component" value="Unplaced"/>
</dbReference>
<feature type="region of interest" description="Disordered" evidence="13">
    <location>
        <begin position="1398"/>
        <end position="1488"/>
    </location>
</feature>
<feature type="compositionally biased region" description="Low complexity" evidence="13">
    <location>
        <begin position="1073"/>
        <end position="1086"/>
    </location>
</feature>
<evidence type="ECO:0000259" key="14">
    <source>
        <dbReference type="PROSITE" id="PS50004"/>
    </source>
</evidence>
<accession>A0A9Y6JD89</accession>
<feature type="compositionally biased region" description="Polar residues" evidence="13">
    <location>
        <begin position="3261"/>
        <end position="3276"/>
    </location>
</feature>
<dbReference type="SUPFAM" id="SSF49562">
    <property type="entry name" value="C2 domain (Calcium/lipid-binding domain, CaLB)"/>
    <property type="match status" value="2"/>
</dbReference>
<keyword evidence="5" id="KW-0106">Calcium</keyword>
<feature type="compositionally biased region" description="Polar residues" evidence="13">
    <location>
        <begin position="3757"/>
        <end position="3774"/>
    </location>
</feature>
<dbReference type="PRINTS" id="PR00399">
    <property type="entry name" value="SYNAPTOTAGMN"/>
</dbReference>
<feature type="compositionally biased region" description="Basic and acidic residues" evidence="13">
    <location>
        <begin position="1002"/>
        <end position="1018"/>
    </location>
</feature>
<evidence type="ECO:0000256" key="4">
    <source>
        <dbReference type="ARBA" id="ARBA00022833"/>
    </source>
</evidence>
<feature type="coiled-coil region" evidence="12">
    <location>
        <begin position="2734"/>
        <end position="2764"/>
    </location>
</feature>
<keyword evidence="7" id="KW-0966">Cell projection</keyword>
<dbReference type="InterPro" id="IPR035892">
    <property type="entry name" value="C2_domain_sf"/>
</dbReference>
<evidence type="ECO:0000256" key="6">
    <source>
        <dbReference type="ARBA" id="ARBA00023018"/>
    </source>
</evidence>
<sequence length="4081" mass="439833">MGNEASLEGGEGPPSGLPEGLAPDGKGGFYRVSDGTPVNLSELSEEQRRQLSAAMSRAQGRQPGGAAAGRRPSESDAQQRSQQVGASRGPTGLSKSRTVDAFNQGPLGKPTPGRSPSSLSLFESRFRQEPKDPETKSSGMFGSSFLSGANPLSAVSSMTSSVSSSISSMGDTVNIPKFGLFGDEEEEGMPAASESKQGGKPQGKGPQQGPGPKGPQQGGPQKQSQGPPGQGAKPGQGPPGQVPRQVQGPPGQGPKAGQRPPGQAPPGHQAPRPGQGPPGQGPPGSQAPRPGQGPPGQGTKQGAPLQQKGGLPPQQQQQQGPGKPGPKQQVPQGPGAHPEAPGKTAGPPIKQGTGKPAAGICPLCKTTQLNVGSKDPPNYNNCTECKNQVCSLCGFSPPDSAGKEWLCLNCQMQRAMGGMDPPGVTKPKQGSAPPSPQRQASGKPGKLLIKQQSTSDQGLTPPTTPRQKSPGPTSPGPLSPGSSVAGSPKIDPKTGRPIIQKSSPQQSPAKPKQESSFFGGLGGISLGGLTDAAKPPAAASHAAESVTGKLFSGFGGLMESSKPQAQAAPKQEESVAGKLFGGFGGLTESTKPPAATSQMFSFGSSLLSSATSLVTGEEDKAKGSPPGSPPDSPADSGPGSPPDSPLSGPGSPPDSDSAPETPPPKTKKPPRTISVEREEKAPETKPVPASAPATKENCPLCNVELNVGSTDTPNYSLCTECKKTVCNLCGFNPTPHLGEKEWLCLTCQTQRAMSGQLGDVSPSSMASPKKQPPGPVPSSTPPPAAVDSKPVVEPAEPTPPASETKVKTVETLKEPGIKEAAVKEGSPTSPSDLAKLESTVLPILEAQATTQEEEKKTDTLKARRKLEVLPLSPDSPSSEEDRVVSDKNGNGTTKKKLLVPMDVKADSLDDSSESFGKESPMSGDDEEFIRKQIMEMSENEDASQSDEENLVRRKIREDEKKQKEQKKTETVEKGTTGKVRRLTKKSTISPDDEDKEFGTLVDKPDINKDMEAETKEGKQQSGTAVRKFQTMELNTTNSPVSIPNDDGEPEMESLTDSPDDRSRGEGSSSLHASSFTPGTSPTSLSSLDEDSDSSSPSHIRSGEGKQHRKAKHRQPGQMLPTIEDSSEEEELREEEELLREQEKQKGSGKKSKKDKDEIRAQRRREHQKTPPSNLSPIEDASPTEEQRQEAEMEEIRRSSCSDFSPSIESDPEGLEIHAAKIVAVQKTYQLPMSVSLHSPTDDQNIDKPQKKPLRSADEAYEEIMLRAKSPTADKGEIQPEKESLYGGMLIEDYAYASLIDNSTADLEDTEKITVPTQPKKLRSPDEVYEDMIKKRKEFMQLEQEYQNMQAKKESTNPEIVLQPADITVSKSSTITLDMDGKPLLDAETAYEELMKRVLTPGTSPTQHEPKVEATASRKALHPIPDLKVTQCSSGELSSDDEIIPKKEEEKNAVSDVPSAMETKPVKETFPSPTSDQQPETTIKATQGDIVDLTSASTKTSAPVIASVSPLPTVPQYTPGIPSVVSTAPPVPPKPTVLRRANSQEKTEEPVAPPLPPPTPPKPTVFPRKAPVPLPPQASAAPVRQETVTMTTAQASPTRQVVTPTYKPHVPPPVPPKPSIPVGIGDSHKPGHGVKPPIAPKPGSQPSSPAHAPHPQRPSVLPTGPSDIALNLSPTSESKMFQPSPKSPSSPRYASNLRDTYVVITLPSQPSSPVDSVTTHAPSSPGPASPSWQAQPETYHHQQPQPQPYSQLQQQQQQTPPQTTRVPLAYTRVTESIESQEICGPEKHVSSSCHIIEAISASAQPPVVMPNLISQVVTTEVQRTTVSVVHERTPPPVPAPRANGLPISMQKPMPQLPAQNGQAIQPSEVVDLRTMKVDPESTTRGVDLSAGPDSRHQSLTTDVSRHSSAVQSPVVNLSAESSTVSIVTDSITIVTCAATIQRRDNLDTSLTSSVPLQLTKNKSFEPVSQIIYRPIDSQPSTHTTAEIPINLSVGSSTSGGTLQATPVTIAPASVASCIANGLTNGTTTVSGAVDLSTNKPFNTVVSVDTASTEVVTAVITDDGKPVDLTAGKRAVCCDVVYKLPFAGSCATHQPTTPLPEDRFGYRDDHYQYDRSPYGMRGFGGIKPSMSDTNLAEAGLFIYKSKNSYNFSGTTEGAVDLTSAKISDAGEAVDYSKKGTYAGMTIPPYSQDRVTSAVGTLFGTSSVLRSSNGVVYSSVAAPVPSAYAITTQPGSIFSTAYNTLSGMHTSDTMPSLSNLQNLPLTRSHSFLSTVSTTAAEEQADAPLNLEISRGGTTAGDAATTAATSLSLDTYTDASLEAIAASLEALSSPMVPGDSQYQAERERLEMEKLKQQRLAEELEWERQEIQRFREHEQLMVQKELEELQAMKQQILSQQEEERQAHLIMQKETYAQQQQQLEQIQRLQEQLRLQLEEQKLRQMYPGGDIQEAIVLGPDGTVLARKITDSGCQTDEEDEAVSKAYTAGRKKRTAKKSVDSCVQTDDEDQDEWEAQNRSRQSRPRTARGDRGGQSEMSLQAHTEISIQTDTDGNIRMDTRMELSDSERTSPKKRPTPLEIGQSANLKADSSTLQAPPKSPKVLYSPVSPCISPSKSLEFVSYDKSLGDTSPQNLRGSPDPSKASPASPRGQKSMQRSMSDPKPMSPTGEDRATSGTQYGEGYTGIGSGGTPTGTQKKVKRTLPNPPSEDESTTTGQTAYSTGSARRRMCRNSNMARAKILQDIDRELDLVERESSKLRKRQAELDEEEKEIDAKLRYLEMGINRRKDALLKEREKRERAYLQSVAEDRDYMSDSEVSNIRETRGGGEDEEIESHGLERPRTAPQSELDDFVPPQTKHEYGKYSQYQYAQSQFQQSLYQTPQSYQSHSIYSSVPSLTTSQQQSYHQMLLLQQKAARQAALLSELDATKYDVISRQPDPTSSAYLGVKYDKYGNHLDLRALEVGSIAGSPMSAVSDSYYTDVDHHTPRSYMLLEDAAELAKGSTGLSSSYSLAERELAKAEKLLRRSAADLGSTDYLGSTSRLHTFGKTPDEEDTMEEPYELKLLKQQLKQEFRRSTGGTENLEQLTGLSQHYYTPSSSISGYSQRHYPKSEKYSISRLTLEKQAAKQLPASMLYQKHKTPLLDPKISSKYSSITDSRGLETDYTSYLGSTSASPRSSRLLQDEITFGLRKNIAEQQKYLGSTLGANLAGSLNLSQSLGLDSAYPSGSRSRPSSRPTSCYGLDLSIKRDPSSSSLRLKGDGEASGDGPNYQTPSGRTKPTSLPIVQSGRGRIPIVAQNSEEESPLSPVGQPMGMARASAGPLPPISADSRDQFGSCLSLQDSQQQQHIREEPTRGRSYVLLDDLQGTMSDSEAYHLRREETDWFDKPRDGRSENGQEKRQGKGPYYPFPHLRVKLQRDPKDRSVSGNGLGIRVVGGKEVPGSNGDIGAYVAKVLPGGAAEQTGKILEGMQVLEWNGVLLTGKTYEEVQGLVGQPCNEAEVCVRLDLNMLAESEGSQHLDFQEHSKGDRPPRSPGVDPKQLAAELQKVSQQQAPLSTSSSSLPATTSATSSPGQPGSPSVSKKRHSSKIAEGTKSQSHPVSGEIQLQIHYDKQLGNLIVHVLQARNLAPRDNNGYSDPFVKVYLLPGRGQVMVVQNASAENKRKTKHAGKTINPEWNQTVIYKNIHLEQLKKKTLEVSVWDFDKGSSNDFLGEVLIDLSNTAQLDNIPRWLPLKEQSEGDHHRRSHSGQGRHSSSKPSSQHSSPKTTGSSHDNQDSPKSSVIKSRSHGIFPDPAKDTQVPSIEKSHSSPGTSKPSPSEGQSQSHSHGHSQHSRSHGASRSSKSAARQHHQESLNGSRGGAAVATGDAQQQSQQQPPQRLQPTRSTYKSGDAPVTAASLDSGLSGSAYSLLDEEAEANEVDSAIFQVPRFGKIPNGTDVIKSSLGHSDTEGKTQVMGEIKIALKKEMKTEGEHLVLEILQCRNITYKFKTPDHLPDLYVKLYVVNIATQKRIIKKKTRVCRHDREPSFNETFRFCMNPTGHALQLFLVSNGGKFVKKTLIGEAYVWLDKVDLRKRVVSWHKLLASTAQIHS</sequence>
<feature type="compositionally biased region" description="Polar residues" evidence="13">
    <location>
        <begin position="450"/>
        <end position="467"/>
    </location>
</feature>
<feature type="compositionally biased region" description="Low complexity" evidence="13">
    <location>
        <begin position="479"/>
        <end position="488"/>
    </location>
</feature>
<name>A0A9Y6JD89_9CICH</name>
<feature type="compositionally biased region" description="Polar residues" evidence="13">
    <location>
        <begin position="1896"/>
        <end position="1906"/>
    </location>
</feature>
<feature type="region of interest" description="Disordered" evidence="13">
    <location>
        <begin position="1880"/>
        <end position="1906"/>
    </location>
</feature>
<evidence type="ECO:0000256" key="10">
    <source>
        <dbReference type="ARBA" id="ARBA00070121"/>
    </source>
</evidence>
<dbReference type="PROSITE" id="PS50106">
    <property type="entry name" value="PDZ"/>
    <property type="match status" value="1"/>
</dbReference>